<accession>A0A8J2WMR9</accession>
<dbReference type="Gene3D" id="3.40.50.720">
    <property type="entry name" value="NAD(P)-binding Rossmann-like Domain"/>
    <property type="match status" value="1"/>
</dbReference>
<evidence type="ECO:0008006" key="5">
    <source>
        <dbReference type="Google" id="ProtNLM"/>
    </source>
</evidence>
<comment type="similarity">
    <text evidence="1">Belongs to the NAD(P)-dependent epimerase/dehydratase family.</text>
</comment>
<proteinExistence type="inferred from homology"/>
<protein>
    <recommendedName>
        <fullName evidence="5">RmlD-like substrate binding domain-containing protein</fullName>
    </recommendedName>
</protein>
<evidence type="ECO:0000313" key="3">
    <source>
        <dbReference type="EMBL" id="CAH0373395.1"/>
    </source>
</evidence>
<dbReference type="AlphaFoldDB" id="A0A8J2WMR9"/>
<comment type="caution">
    <text evidence="3">The sequence shown here is derived from an EMBL/GenBank/DDBJ whole genome shotgun (WGS) entry which is preliminary data.</text>
</comment>
<dbReference type="PANTHER" id="PTHR43574">
    <property type="entry name" value="EPIMERASE-RELATED"/>
    <property type="match status" value="1"/>
</dbReference>
<evidence type="ECO:0000256" key="1">
    <source>
        <dbReference type="ARBA" id="ARBA00007637"/>
    </source>
</evidence>
<dbReference type="InterPro" id="IPR036291">
    <property type="entry name" value="NAD(P)-bd_dom_sf"/>
</dbReference>
<dbReference type="Proteomes" id="UP000789595">
    <property type="component" value="Unassembled WGS sequence"/>
</dbReference>
<evidence type="ECO:0000256" key="2">
    <source>
        <dbReference type="ARBA" id="ARBA00023027"/>
    </source>
</evidence>
<gene>
    <name evidence="3" type="ORF">PECAL_4P05870</name>
</gene>
<evidence type="ECO:0000313" key="4">
    <source>
        <dbReference type="Proteomes" id="UP000789595"/>
    </source>
</evidence>
<dbReference type="EMBL" id="CAKKNE010000004">
    <property type="protein sequence ID" value="CAH0373395.1"/>
    <property type="molecule type" value="Genomic_DNA"/>
</dbReference>
<name>A0A8J2WMR9_9STRA</name>
<organism evidence="3 4">
    <name type="scientific">Pelagomonas calceolata</name>
    <dbReference type="NCBI Taxonomy" id="35677"/>
    <lineage>
        <taxon>Eukaryota</taxon>
        <taxon>Sar</taxon>
        <taxon>Stramenopiles</taxon>
        <taxon>Ochrophyta</taxon>
        <taxon>Pelagophyceae</taxon>
        <taxon>Pelagomonadales</taxon>
        <taxon>Pelagomonadaceae</taxon>
        <taxon>Pelagomonas</taxon>
    </lineage>
</organism>
<dbReference type="SUPFAM" id="SSF51735">
    <property type="entry name" value="NAD(P)-binding Rossmann-fold domains"/>
    <property type="match status" value="1"/>
</dbReference>
<dbReference type="OrthoDB" id="5824at2759"/>
<keyword evidence="2" id="KW-0520">NAD</keyword>
<sequence length="349" mass="37752">MTPPLQFAFLVATATALQPERVFIGGLGYCGLRIAEKFHDTYGCNVAGCVRSAEKQAALTKNYPWLEAHVLDLDNTYQGLDADGREALARATHIVETVAPIADFDEDPLLALHADCFDNQWVAYLSSTGVYGDHAGSWIDENAALLCTDAKSKARVGAEEAFAKHDAVVLRLGGIYGPGRSLLDAQRRTASTSEKPVNRIHVDDIAGLLIALADRDVRSTTLNAVDDDPAPRSAVSAFADELIGPAKAKGAAKPSRGTGSKRCRNEKLREVYELLAPTYREGLLRIKDADPAIAAAARRQERIAAAQRDLQAVALADQRADVESGETYWMRGKYQELQRLAAEDSSSEA</sequence>
<reference evidence="3" key="1">
    <citation type="submission" date="2021-11" db="EMBL/GenBank/DDBJ databases">
        <authorList>
            <consortium name="Genoscope - CEA"/>
            <person name="William W."/>
        </authorList>
    </citation>
    <scope>NUCLEOTIDE SEQUENCE</scope>
</reference>
<keyword evidence="4" id="KW-1185">Reference proteome</keyword>